<protein>
    <submittedName>
        <fullName evidence="2">Conditioned medium factor receptor 1</fullName>
    </submittedName>
</protein>
<sequence>MTALQDAVLRHANKKTVAIAGATTAALCLAYAWRRSSRAIPSKGKYPVGSLPADAYDAVIVGAGPSGSVCAYYMSRGGSKVALLEKETFPRDKYCGDAVCTPAIRILEDMGVLQELISNNEAHFADAGGFVSPNGTSYIGVSKQKLGQAACCAVKRINLDIRIAKNAQRAGADLKEKFEVSGATFDQASGLWTVTSATGATVRGRVLVCADGATSRLATKLGYCTEAPKGVCSRAFIEGGTHNTNFDGVCFYPKWSLPGYAAIFRHPNDELNFCYYLIPTGGGKGGKCGEVNESDLARLHNDAIKSDPFISKAIGPNAKIERMRAASLRLGGQGLTTTFDDHLLIIGDAAGHIDPYT</sequence>
<comment type="caution">
    <text evidence="2">The sequence shown here is derived from an EMBL/GenBank/DDBJ whole genome shotgun (WGS) entry which is preliminary data.</text>
</comment>
<dbReference type="Pfam" id="PF01494">
    <property type="entry name" value="FAD_binding_3"/>
    <property type="match status" value="1"/>
</dbReference>
<proteinExistence type="predicted"/>
<gene>
    <name evidence="2" type="ORF">TSOC_015031</name>
</gene>
<accession>A0A2J7ZFZ1</accession>
<dbReference type="PANTHER" id="PTHR42685:SF22">
    <property type="entry name" value="CONDITIONED MEDIUM FACTOR RECEPTOR 1"/>
    <property type="match status" value="1"/>
</dbReference>
<dbReference type="InterPro" id="IPR002938">
    <property type="entry name" value="FAD-bd"/>
</dbReference>
<keyword evidence="2" id="KW-0675">Receptor</keyword>
<dbReference type="SUPFAM" id="SSF51905">
    <property type="entry name" value="FAD/NAD(P)-binding domain"/>
    <property type="match status" value="1"/>
</dbReference>
<dbReference type="OrthoDB" id="424974at2759"/>
<dbReference type="EMBL" id="PGGS01003718">
    <property type="protein sequence ID" value="PNG99195.1"/>
    <property type="molecule type" value="Genomic_DNA"/>
</dbReference>
<dbReference type="PRINTS" id="PR00420">
    <property type="entry name" value="RNGMNOXGNASE"/>
</dbReference>
<dbReference type="InterPro" id="IPR050407">
    <property type="entry name" value="Geranylgeranyl_reductase"/>
</dbReference>
<name>A0A2J7ZFZ1_9CHLO</name>
<feature type="domain" description="FAD-binding" evidence="1">
    <location>
        <begin position="56"/>
        <end position="351"/>
    </location>
</feature>
<dbReference type="InterPro" id="IPR036188">
    <property type="entry name" value="FAD/NAD-bd_sf"/>
</dbReference>
<organism evidence="2 3">
    <name type="scientific">Tetrabaena socialis</name>
    <dbReference type="NCBI Taxonomy" id="47790"/>
    <lineage>
        <taxon>Eukaryota</taxon>
        <taxon>Viridiplantae</taxon>
        <taxon>Chlorophyta</taxon>
        <taxon>core chlorophytes</taxon>
        <taxon>Chlorophyceae</taxon>
        <taxon>CS clade</taxon>
        <taxon>Chlamydomonadales</taxon>
        <taxon>Tetrabaenaceae</taxon>
        <taxon>Tetrabaena</taxon>
    </lineage>
</organism>
<evidence type="ECO:0000259" key="1">
    <source>
        <dbReference type="Pfam" id="PF01494"/>
    </source>
</evidence>
<dbReference type="GO" id="GO:0071949">
    <property type="term" value="F:FAD binding"/>
    <property type="evidence" value="ECO:0007669"/>
    <property type="project" value="InterPro"/>
</dbReference>
<keyword evidence="3" id="KW-1185">Reference proteome</keyword>
<dbReference type="PANTHER" id="PTHR42685">
    <property type="entry name" value="GERANYLGERANYL DIPHOSPHATE REDUCTASE"/>
    <property type="match status" value="1"/>
</dbReference>
<evidence type="ECO:0000313" key="3">
    <source>
        <dbReference type="Proteomes" id="UP000236333"/>
    </source>
</evidence>
<dbReference type="AlphaFoldDB" id="A0A2J7ZFZ1"/>
<evidence type="ECO:0000313" key="2">
    <source>
        <dbReference type="EMBL" id="PNG99195.1"/>
    </source>
</evidence>
<dbReference type="Gene3D" id="3.50.50.60">
    <property type="entry name" value="FAD/NAD(P)-binding domain"/>
    <property type="match status" value="1"/>
</dbReference>
<feature type="non-terminal residue" evidence="2">
    <location>
        <position position="357"/>
    </location>
</feature>
<reference evidence="2 3" key="1">
    <citation type="journal article" date="2017" name="Mol. Biol. Evol.">
        <title>The 4-celled Tetrabaena socialis nuclear genome reveals the essential components for genetic control of cell number at the origin of multicellularity in the volvocine lineage.</title>
        <authorList>
            <person name="Featherston J."/>
            <person name="Arakaki Y."/>
            <person name="Hanschen E.R."/>
            <person name="Ferris P.J."/>
            <person name="Michod R.E."/>
            <person name="Olson B.J.S.C."/>
            <person name="Nozaki H."/>
            <person name="Durand P.M."/>
        </authorList>
    </citation>
    <scope>NUCLEOTIDE SEQUENCE [LARGE SCALE GENOMIC DNA]</scope>
    <source>
        <strain evidence="2 3">NIES-571</strain>
    </source>
</reference>
<dbReference type="Proteomes" id="UP000236333">
    <property type="component" value="Unassembled WGS sequence"/>
</dbReference>